<dbReference type="Gene3D" id="1.10.510.10">
    <property type="entry name" value="Transferase(Phosphotransferase) domain 1"/>
    <property type="match status" value="1"/>
</dbReference>
<name>A0AAU2JII2_9ACTN</name>
<dbReference type="SUPFAM" id="SSF56112">
    <property type="entry name" value="Protein kinase-like (PK-like)"/>
    <property type="match status" value="1"/>
</dbReference>
<protein>
    <submittedName>
        <fullName evidence="4">Serine/threonine protein kinase</fullName>
    </submittedName>
</protein>
<feature type="compositionally biased region" description="Pro residues" evidence="1">
    <location>
        <begin position="461"/>
        <end position="473"/>
    </location>
</feature>
<keyword evidence="4" id="KW-0723">Serine/threonine-protein kinase</keyword>
<sequence>MRPAGAAAVPAGYRVGDWEVTEPIAEGSWGSVYAARLIGTPSAGRPAEAALKFLSTAGLAPRQARQLAETAQREVAFSREASHPHLIRVYETAEVRDGAHPGLDGAVVLVMERAERSLLDLLRAADDPAATPVPDAGRLLTEVCEALAHLHASGWVHGDLKPGNVLLMPGGSVRLADFGLATRLEGTHGYAPPMGSPDYLPPERSTEPLSERGIAVRPGLDVWALGVTAHQLLTGGRMPFPGATAAARAAALHAYGAGRTELRLSPELPDAWRAIVEDCLTADPERRARHTVRALLPRIRAAAADQAAPVRRRRRKRVLLASAGVGTTAAAALGYAFVLPQFAEPSDTPGGVAVRVFNVEQGCLGNSERLHNCRLGLARDPWEPYVLENVVPTRVWHGDSLVADCVAMGATRVADEYGVGSTNWYRVKVPGKEGAGEYGWLSATRTRDVPDVPECRRPAPGASPTPEPSPSRG</sequence>
<proteinExistence type="predicted"/>
<keyword evidence="2" id="KW-0812">Transmembrane</keyword>
<organism evidence="4">
    <name type="scientific">Streptomyces sp. NBC_00049</name>
    <dbReference type="NCBI Taxonomy" id="2903617"/>
    <lineage>
        <taxon>Bacteria</taxon>
        <taxon>Bacillati</taxon>
        <taxon>Actinomycetota</taxon>
        <taxon>Actinomycetes</taxon>
        <taxon>Kitasatosporales</taxon>
        <taxon>Streptomycetaceae</taxon>
        <taxon>Streptomyces</taxon>
    </lineage>
</organism>
<evidence type="ECO:0000256" key="1">
    <source>
        <dbReference type="SAM" id="MobiDB-lite"/>
    </source>
</evidence>
<dbReference type="EMBL" id="CP108264">
    <property type="protein sequence ID" value="WTU72520.1"/>
    <property type="molecule type" value="Genomic_DNA"/>
</dbReference>
<dbReference type="PROSITE" id="PS50011">
    <property type="entry name" value="PROTEIN_KINASE_DOM"/>
    <property type="match status" value="1"/>
</dbReference>
<dbReference type="GO" id="GO:0005524">
    <property type="term" value="F:ATP binding"/>
    <property type="evidence" value="ECO:0007669"/>
    <property type="project" value="InterPro"/>
</dbReference>
<keyword evidence="2" id="KW-1133">Transmembrane helix</keyword>
<dbReference type="CDD" id="cd14014">
    <property type="entry name" value="STKc_PknB_like"/>
    <property type="match status" value="1"/>
</dbReference>
<evidence type="ECO:0000259" key="3">
    <source>
        <dbReference type="PROSITE" id="PS50011"/>
    </source>
</evidence>
<dbReference type="Gene3D" id="3.30.200.20">
    <property type="entry name" value="Phosphorylase Kinase, domain 1"/>
    <property type="match status" value="1"/>
</dbReference>
<gene>
    <name evidence="4" type="ORF">OG327_03745</name>
</gene>
<dbReference type="InterPro" id="IPR011009">
    <property type="entry name" value="Kinase-like_dom_sf"/>
</dbReference>
<dbReference type="PANTHER" id="PTHR48011:SF4">
    <property type="entry name" value="MITOGEN-ACTIVATED PROTEIN KINASE KINASE KINASE 19"/>
    <property type="match status" value="1"/>
</dbReference>
<dbReference type="GO" id="GO:0007165">
    <property type="term" value="P:signal transduction"/>
    <property type="evidence" value="ECO:0007669"/>
    <property type="project" value="TreeGrafter"/>
</dbReference>
<keyword evidence="4" id="KW-0418">Kinase</keyword>
<dbReference type="Pfam" id="PF00069">
    <property type="entry name" value="Pkinase"/>
    <property type="match status" value="1"/>
</dbReference>
<dbReference type="SMART" id="SM00220">
    <property type="entry name" value="S_TKc"/>
    <property type="match status" value="1"/>
</dbReference>
<feature type="region of interest" description="Disordered" evidence="1">
    <location>
        <begin position="437"/>
        <end position="473"/>
    </location>
</feature>
<dbReference type="InterPro" id="IPR052751">
    <property type="entry name" value="Plant_MAPKKK"/>
</dbReference>
<keyword evidence="4" id="KW-0808">Transferase</keyword>
<dbReference type="AlphaFoldDB" id="A0AAU2JII2"/>
<evidence type="ECO:0000313" key="4">
    <source>
        <dbReference type="EMBL" id="WTU72520.1"/>
    </source>
</evidence>
<feature type="compositionally biased region" description="Basic and acidic residues" evidence="1">
    <location>
        <begin position="445"/>
        <end position="457"/>
    </location>
</feature>
<dbReference type="PANTHER" id="PTHR48011">
    <property type="entry name" value="CCR4-NOT TRANSCRIPTIONAL COMPLEX SUBUNIT CAF120-RELATED"/>
    <property type="match status" value="1"/>
</dbReference>
<feature type="domain" description="Protein kinase" evidence="3">
    <location>
        <begin position="18"/>
        <end position="299"/>
    </location>
</feature>
<dbReference type="InterPro" id="IPR000719">
    <property type="entry name" value="Prot_kinase_dom"/>
</dbReference>
<keyword evidence="2" id="KW-0472">Membrane</keyword>
<evidence type="ECO:0000256" key="2">
    <source>
        <dbReference type="SAM" id="Phobius"/>
    </source>
</evidence>
<reference evidence="4" key="1">
    <citation type="submission" date="2022-10" db="EMBL/GenBank/DDBJ databases">
        <title>The complete genomes of actinobacterial strains from the NBC collection.</title>
        <authorList>
            <person name="Joergensen T.S."/>
            <person name="Alvarez Arevalo M."/>
            <person name="Sterndorff E.B."/>
            <person name="Faurdal D."/>
            <person name="Vuksanovic O."/>
            <person name="Mourched A.-S."/>
            <person name="Charusanti P."/>
            <person name="Shaw S."/>
            <person name="Blin K."/>
            <person name="Weber T."/>
        </authorList>
    </citation>
    <scope>NUCLEOTIDE SEQUENCE</scope>
    <source>
        <strain evidence="4">NBC_00049</strain>
    </source>
</reference>
<feature type="transmembrane region" description="Helical" evidence="2">
    <location>
        <begin position="318"/>
        <end position="338"/>
    </location>
</feature>
<dbReference type="GO" id="GO:0004674">
    <property type="term" value="F:protein serine/threonine kinase activity"/>
    <property type="evidence" value="ECO:0007669"/>
    <property type="project" value="UniProtKB-KW"/>
</dbReference>
<accession>A0AAU2JII2</accession>